<name>A0A2K8UFW1_9GAMM</name>
<proteinExistence type="predicted"/>
<dbReference type="RefSeq" id="WP_100922093.1">
    <property type="nucleotide sequence ID" value="NZ_CP020370.1"/>
</dbReference>
<dbReference type="InterPro" id="IPR013568">
    <property type="entry name" value="SEFIR_dom"/>
</dbReference>
<reference evidence="2 3" key="1">
    <citation type="submission" date="2017-03" db="EMBL/GenBank/DDBJ databases">
        <title>Complete genome sequence of Candidatus 'Thiodictyon syntrophicum' sp. nov. strain Cad16T, a photolithoautotroph purple sulfur bacterium isolated from an alpine meromictic lake.</title>
        <authorList>
            <person name="Luedin S.M."/>
            <person name="Pothier J.F."/>
            <person name="Danza F."/>
            <person name="Storelli N."/>
            <person name="Wittwer M."/>
            <person name="Tonolla M."/>
        </authorList>
    </citation>
    <scope>NUCLEOTIDE SEQUENCE [LARGE SCALE GENOMIC DNA]</scope>
    <source>
        <strain evidence="2 3">Cad16T</strain>
    </source>
</reference>
<evidence type="ECO:0000259" key="1">
    <source>
        <dbReference type="PROSITE" id="PS51534"/>
    </source>
</evidence>
<dbReference type="KEGG" id="tsy:THSYN_28195"/>
<accession>A0A2K8UFW1</accession>
<dbReference type="AlphaFoldDB" id="A0A2K8UFW1"/>
<dbReference type="Gene3D" id="3.40.50.11530">
    <property type="match status" value="1"/>
</dbReference>
<sequence>MTTDTPPRLRVFISYAQEDPAHSARVLALANALRRDGIATELDQYHQQELIDWPRWCREQLRPDRSDWVLLICTPVYKARVEDPVGTGAAVGRGVYWEGAAILNAIYADKGNARFVSLLLDEAPDESVPGALEAYTHFRLRGFGLASADPGYEGLYRLLTHQPGVVPPEPPAAVALAPWAEPGGAPTATVKAGPSPGAAVASIAPAPAPNAAGPARRARPVLQWLAPAVLLLGLGAGAFWRLGREAPESARQLKLAEAARDTGRYEDALAAYRAALALNGADETARYGQTKARVLADSSPTFDQEGAVRRLAALREEAPKDPHLPMMLGRLAQLGGDPGRARALYGEALALDAEVSPGWCRGLVPNLYSIADEPAAGGRISLD</sequence>
<protein>
    <recommendedName>
        <fullName evidence="1">SEFIR domain-containing protein</fullName>
    </recommendedName>
</protein>
<dbReference type="Gene3D" id="1.25.40.10">
    <property type="entry name" value="Tetratricopeptide repeat domain"/>
    <property type="match status" value="1"/>
</dbReference>
<dbReference type="Proteomes" id="UP000232638">
    <property type="component" value="Chromosome"/>
</dbReference>
<evidence type="ECO:0000313" key="2">
    <source>
        <dbReference type="EMBL" id="AUB84438.1"/>
    </source>
</evidence>
<dbReference type="PROSITE" id="PS51534">
    <property type="entry name" value="SEFIR"/>
    <property type="match status" value="1"/>
</dbReference>
<organism evidence="2 3">
    <name type="scientific">Candidatus Thiodictyon syntrophicum</name>
    <dbReference type="NCBI Taxonomy" id="1166950"/>
    <lineage>
        <taxon>Bacteria</taxon>
        <taxon>Pseudomonadati</taxon>
        <taxon>Pseudomonadota</taxon>
        <taxon>Gammaproteobacteria</taxon>
        <taxon>Chromatiales</taxon>
        <taxon>Chromatiaceae</taxon>
        <taxon>Thiodictyon</taxon>
    </lineage>
</organism>
<feature type="domain" description="SEFIR" evidence="1">
    <location>
        <begin position="8"/>
        <end position="149"/>
    </location>
</feature>
<dbReference type="OrthoDB" id="5511829at2"/>
<gene>
    <name evidence="2" type="ORF">THSYN_28195</name>
</gene>
<keyword evidence="3" id="KW-1185">Reference proteome</keyword>
<dbReference type="EMBL" id="CP020370">
    <property type="protein sequence ID" value="AUB84438.1"/>
    <property type="molecule type" value="Genomic_DNA"/>
</dbReference>
<dbReference type="Pfam" id="PF08357">
    <property type="entry name" value="SEFIR"/>
    <property type="match status" value="1"/>
</dbReference>
<dbReference type="SUPFAM" id="SSF48452">
    <property type="entry name" value="TPR-like"/>
    <property type="match status" value="1"/>
</dbReference>
<evidence type="ECO:0000313" key="3">
    <source>
        <dbReference type="Proteomes" id="UP000232638"/>
    </source>
</evidence>
<dbReference type="InterPro" id="IPR011990">
    <property type="entry name" value="TPR-like_helical_dom_sf"/>
</dbReference>